<name>A0A178M1V1_MYCIR</name>
<dbReference type="InterPro" id="IPR018060">
    <property type="entry name" value="HTH_AraC"/>
</dbReference>
<feature type="domain" description="HTH araC/xylS-type" evidence="4">
    <location>
        <begin position="225"/>
        <end position="326"/>
    </location>
</feature>
<dbReference type="STRING" id="912594.AWC12_02125"/>
<dbReference type="SMART" id="SM00342">
    <property type="entry name" value="HTH_ARAC"/>
    <property type="match status" value="1"/>
</dbReference>
<evidence type="ECO:0000256" key="3">
    <source>
        <dbReference type="ARBA" id="ARBA00023163"/>
    </source>
</evidence>
<reference evidence="5 6" key="1">
    <citation type="submission" date="2016-04" db="EMBL/GenBank/DDBJ databases">
        <title>Draft Genome Sequences of Staphylococcus capitis Strain H36, S. capitis Strain H65, S. cohnii Strain H62, S. hominis Strain H69, Mycobacterium iranicum Strain H39, Plantibacter sp. Strain H53, Pseudomonas oryzihabitans Strain H72, and Microbacterium sp. Strain H83, isolated from residential settings.</title>
        <authorList>
            <person name="Lymperopoulou D."/>
            <person name="Adams R.I."/>
            <person name="Lindow S."/>
            <person name="Coil D.A."/>
            <person name="Jospin G."/>
            <person name="Eisen J.A."/>
        </authorList>
    </citation>
    <scope>NUCLEOTIDE SEQUENCE [LARGE SCALE GENOMIC DNA]</scope>
    <source>
        <strain evidence="5 6">H39</strain>
    </source>
</reference>
<evidence type="ECO:0000313" key="6">
    <source>
        <dbReference type="Proteomes" id="UP000078396"/>
    </source>
</evidence>
<accession>A0A178M1V1</accession>
<dbReference type="PROSITE" id="PS00041">
    <property type="entry name" value="HTH_ARAC_FAMILY_1"/>
    <property type="match status" value="1"/>
</dbReference>
<dbReference type="PANTHER" id="PTHR46796:SF12">
    <property type="entry name" value="HTH-TYPE DNA-BINDING TRANSCRIPTIONAL ACTIVATOR EUTR"/>
    <property type="match status" value="1"/>
</dbReference>
<dbReference type="Pfam" id="PF12833">
    <property type="entry name" value="HTH_18"/>
    <property type="match status" value="1"/>
</dbReference>
<dbReference type="GO" id="GO:0003700">
    <property type="term" value="F:DNA-binding transcription factor activity"/>
    <property type="evidence" value="ECO:0007669"/>
    <property type="project" value="InterPro"/>
</dbReference>
<gene>
    <name evidence="5" type="ORF">A4X20_03950</name>
</gene>
<keyword evidence="2" id="KW-0238">DNA-binding</keyword>
<dbReference type="Gene3D" id="1.10.10.60">
    <property type="entry name" value="Homeodomain-like"/>
    <property type="match status" value="1"/>
</dbReference>
<dbReference type="PROSITE" id="PS01124">
    <property type="entry name" value="HTH_ARAC_FAMILY_2"/>
    <property type="match status" value="1"/>
</dbReference>
<evidence type="ECO:0000256" key="2">
    <source>
        <dbReference type="ARBA" id="ARBA00023125"/>
    </source>
</evidence>
<sequence length="326" mass="36204">MHSAPTSLTSGDNFHFDSNDLGETEEFLVRAYTKMTIAAGEGETAAARIDRRWLGQVSFDELELDFHMSYDADPLQRVCLCRVHTGRIEENFIGQGQDVFAPGDVTLLTQPDLPYSGRVCQSSYDLTMFDAALLDRVATADEGRGETNVRLLGHRPVSEQAQSRLGAAIDYVRTVVCAEDAQPTPLVASTTASMLAAVVVSTLPTNVTTEPTSRDRLDSRPPLLRRAIAYIESNVEEDIALADIAASVHVTPRALQYMFRRHLDVTPMEYLRRVRLDHAHRELRASDPSTTTIQIVSARWGFGHTGRFASMYRKAYGRNPSDTLKN</sequence>
<dbReference type="EMBL" id="LWCS01000002">
    <property type="protein sequence ID" value="OAN41980.1"/>
    <property type="molecule type" value="Genomic_DNA"/>
</dbReference>
<dbReference type="PANTHER" id="PTHR46796">
    <property type="entry name" value="HTH-TYPE TRANSCRIPTIONAL ACTIVATOR RHAS-RELATED"/>
    <property type="match status" value="1"/>
</dbReference>
<dbReference type="InterPro" id="IPR050204">
    <property type="entry name" value="AraC_XylS_family_regulators"/>
</dbReference>
<keyword evidence="3" id="KW-0804">Transcription</keyword>
<dbReference type="GO" id="GO:0043565">
    <property type="term" value="F:sequence-specific DNA binding"/>
    <property type="evidence" value="ECO:0007669"/>
    <property type="project" value="InterPro"/>
</dbReference>
<keyword evidence="1" id="KW-0805">Transcription regulation</keyword>
<organism evidence="5 6">
    <name type="scientific">Mycolicibacterium iranicum</name>
    <name type="common">Mycobacterium iranicum</name>
    <dbReference type="NCBI Taxonomy" id="912594"/>
    <lineage>
        <taxon>Bacteria</taxon>
        <taxon>Bacillati</taxon>
        <taxon>Actinomycetota</taxon>
        <taxon>Actinomycetes</taxon>
        <taxon>Mycobacteriales</taxon>
        <taxon>Mycobacteriaceae</taxon>
        <taxon>Mycolicibacterium</taxon>
    </lineage>
</organism>
<evidence type="ECO:0000313" key="5">
    <source>
        <dbReference type="EMBL" id="OAN41980.1"/>
    </source>
</evidence>
<protein>
    <submittedName>
        <fullName evidence="5">AraC family transcriptional regulator</fullName>
    </submittedName>
</protein>
<dbReference type="OrthoDB" id="5464689at2"/>
<dbReference type="Proteomes" id="UP000078396">
    <property type="component" value="Unassembled WGS sequence"/>
</dbReference>
<evidence type="ECO:0000256" key="1">
    <source>
        <dbReference type="ARBA" id="ARBA00023015"/>
    </source>
</evidence>
<comment type="caution">
    <text evidence="5">The sequence shown here is derived from an EMBL/GenBank/DDBJ whole genome shotgun (WGS) entry which is preliminary data.</text>
</comment>
<proteinExistence type="predicted"/>
<dbReference type="InterPro" id="IPR018062">
    <property type="entry name" value="HTH_AraC-typ_CS"/>
</dbReference>
<evidence type="ECO:0000259" key="4">
    <source>
        <dbReference type="PROSITE" id="PS01124"/>
    </source>
</evidence>
<dbReference type="RefSeq" id="WP_064280179.1">
    <property type="nucleotide sequence ID" value="NZ_LWCS01000002.1"/>
</dbReference>
<dbReference type="InterPro" id="IPR009057">
    <property type="entry name" value="Homeodomain-like_sf"/>
</dbReference>
<dbReference type="SUPFAM" id="SSF46689">
    <property type="entry name" value="Homeodomain-like"/>
    <property type="match status" value="2"/>
</dbReference>
<dbReference type="AlphaFoldDB" id="A0A178M1V1"/>